<dbReference type="Proteomes" id="UP001144256">
    <property type="component" value="Unassembled WGS sequence"/>
</dbReference>
<keyword evidence="6" id="KW-1185">Reference proteome</keyword>
<dbReference type="PANTHER" id="PTHR42783">
    <property type="entry name" value="GLUTAMATE SYNTHASE [NADPH] SMALL CHAIN"/>
    <property type="match status" value="1"/>
</dbReference>
<dbReference type="PROSITE" id="PS51379">
    <property type="entry name" value="4FE4S_FER_2"/>
    <property type="match status" value="2"/>
</dbReference>
<feature type="domain" description="4Fe-4S ferredoxin-type" evidence="4">
    <location>
        <begin position="558"/>
        <end position="587"/>
    </location>
</feature>
<dbReference type="GO" id="GO:0051536">
    <property type="term" value="F:iron-sulfur cluster binding"/>
    <property type="evidence" value="ECO:0007669"/>
    <property type="project" value="UniProtKB-KW"/>
</dbReference>
<accession>A0A9W6DEB5</accession>
<dbReference type="InterPro" id="IPR009051">
    <property type="entry name" value="Helical_ferredxn"/>
</dbReference>
<dbReference type="AlphaFoldDB" id="A0A9W6DEB5"/>
<dbReference type="Gene3D" id="3.30.70.20">
    <property type="match status" value="1"/>
</dbReference>
<dbReference type="Gene3D" id="3.50.50.60">
    <property type="entry name" value="FAD/NAD(P)-binding domain"/>
    <property type="match status" value="3"/>
</dbReference>
<dbReference type="Gene3D" id="1.10.1060.10">
    <property type="entry name" value="Alpha-helical ferredoxin"/>
    <property type="match status" value="1"/>
</dbReference>
<proteinExistence type="predicted"/>
<dbReference type="SUPFAM" id="SSF51971">
    <property type="entry name" value="Nucleotide-binding domain"/>
    <property type="match status" value="1"/>
</dbReference>
<gene>
    <name evidence="5" type="ORF">SH1V18_07270</name>
</gene>
<dbReference type="GO" id="GO:0046872">
    <property type="term" value="F:metal ion binding"/>
    <property type="evidence" value="ECO:0007669"/>
    <property type="project" value="UniProtKB-KW"/>
</dbReference>
<dbReference type="RefSeq" id="WP_281812342.1">
    <property type="nucleotide sequence ID" value="NZ_BRLB01000001.1"/>
</dbReference>
<dbReference type="InterPro" id="IPR023753">
    <property type="entry name" value="FAD/NAD-binding_dom"/>
</dbReference>
<dbReference type="SUPFAM" id="SSF46548">
    <property type="entry name" value="alpha-helical ferredoxin"/>
    <property type="match status" value="2"/>
</dbReference>
<comment type="caution">
    <text evidence="5">The sequence shown here is derived from an EMBL/GenBank/DDBJ whole genome shotgun (WGS) entry which is preliminary data.</text>
</comment>
<name>A0A9W6DEB5_9FIRM</name>
<keyword evidence="2" id="KW-0408">Iron</keyword>
<evidence type="ECO:0000313" key="5">
    <source>
        <dbReference type="EMBL" id="GKX28247.1"/>
    </source>
</evidence>
<evidence type="ECO:0000256" key="3">
    <source>
        <dbReference type="ARBA" id="ARBA00023014"/>
    </source>
</evidence>
<dbReference type="InterPro" id="IPR017900">
    <property type="entry name" value="4Fe4S_Fe_S_CS"/>
</dbReference>
<dbReference type="GO" id="GO:0016491">
    <property type="term" value="F:oxidoreductase activity"/>
    <property type="evidence" value="ECO:0007669"/>
    <property type="project" value="InterPro"/>
</dbReference>
<dbReference type="InterPro" id="IPR028261">
    <property type="entry name" value="DPD_II"/>
</dbReference>
<evidence type="ECO:0000256" key="1">
    <source>
        <dbReference type="ARBA" id="ARBA00022723"/>
    </source>
</evidence>
<evidence type="ECO:0000313" key="6">
    <source>
        <dbReference type="Proteomes" id="UP001144256"/>
    </source>
</evidence>
<protein>
    <recommendedName>
        <fullName evidence="4">4Fe-4S ferredoxin-type domain-containing protein</fullName>
    </recommendedName>
</protein>
<dbReference type="InterPro" id="IPR017896">
    <property type="entry name" value="4Fe4S_Fe-S-bd"/>
</dbReference>
<dbReference type="PROSITE" id="PS00198">
    <property type="entry name" value="4FE4S_FER_1"/>
    <property type="match status" value="2"/>
</dbReference>
<dbReference type="InterPro" id="IPR036188">
    <property type="entry name" value="FAD/NAD-bd_sf"/>
</dbReference>
<dbReference type="Pfam" id="PF00037">
    <property type="entry name" value="Fer4"/>
    <property type="match status" value="2"/>
</dbReference>
<sequence>MDDVTNAVNIRLGNTGEYTIQRTCVAHIDTDLCINCGKCRRLCPVEAITEMQRAICRFCPDCAQGDVMLKEEQNEYAVSHACSLGCPLGTTPEGFVNLVAEERWQDAYDLISELNPLPSLCAMICSHPCMDECKRGTLIDTSINIRGLKRAAVENVSVKARPVFKQNIDKRIAIVGAGPAGITAAFYLAKKGYKVKIFEKNPQPGGMVRMGIPDFRLDKNMFLNDVKILEEAGIEIQYNSPVGSKPTINDLITNGYAAVLLATGASKGIDLPIKGSLSDKVYNAVTFMQRVNSKEPVNNWKNPVKAAEMNKVVIIGSGSVALDTARTAVRLGAEKAICACLEAEGELLAPKDEVLEAVEEGVEFITSVSPVEIESNFITVKGVRFKKVSSIEKDENGRLKPIIVDDSEFSIEADTVIFAVGQRPDIKLLARKAGLELDHRGGLIVDKDNLMTAKEKVFAAGDIINSRGSVITAMESGRVAAMKIDDYINNKKQVDRTKEHKIDLACNEEKIFPIRLEKLSPINMPKTDMDKRKSFLPVELGYTKAQAVMEARRCMKCGFEKVDKDKCIGCGACETVCPENAISFRSVNMEGDIK</sequence>
<dbReference type="PRINTS" id="PR00411">
    <property type="entry name" value="PNDRDTASEI"/>
</dbReference>
<keyword evidence="3" id="KW-0411">Iron-sulfur</keyword>
<dbReference type="Pfam" id="PF07992">
    <property type="entry name" value="Pyr_redox_2"/>
    <property type="match status" value="1"/>
</dbReference>
<keyword evidence="1" id="KW-0479">Metal-binding</keyword>
<dbReference type="EMBL" id="BRLB01000001">
    <property type="protein sequence ID" value="GKX28247.1"/>
    <property type="molecule type" value="Genomic_DNA"/>
</dbReference>
<dbReference type="SUPFAM" id="SSF54862">
    <property type="entry name" value="4Fe-4S ferredoxins"/>
    <property type="match status" value="1"/>
</dbReference>
<feature type="domain" description="4Fe-4S ferredoxin-type" evidence="4">
    <location>
        <begin position="24"/>
        <end position="54"/>
    </location>
</feature>
<dbReference type="PANTHER" id="PTHR42783:SF3">
    <property type="entry name" value="GLUTAMATE SYNTHASE [NADPH] SMALL CHAIN-RELATED"/>
    <property type="match status" value="1"/>
</dbReference>
<reference evidence="5" key="1">
    <citation type="submission" date="2022-06" db="EMBL/GenBank/DDBJ databases">
        <title>Vallitalea longa sp. nov., an anaerobic bacterium isolated from marine sediment.</title>
        <authorList>
            <person name="Hirano S."/>
            <person name="Terahara T."/>
            <person name="Mori K."/>
            <person name="Hamada M."/>
            <person name="Matsumoto R."/>
            <person name="Kobayashi T."/>
        </authorList>
    </citation>
    <scope>NUCLEOTIDE SEQUENCE</scope>
    <source>
        <strain evidence="5">SH18-1</strain>
    </source>
</reference>
<evidence type="ECO:0000259" key="4">
    <source>
        <dbReference type="PROSITE" id="PS51379"/>
    </source>
</evidence>
<dbReference type="Pfam" id="PF14691">
    <property type="entry name" value="Fer4_20"/>
    <property type="match status" value="1"/>
</dbReference>
<organism evidence="5 6">
    <name type="scientific">Vallitalea longa</name>
    <dbReference type="NCBI Taxonomy" id="2936439"/>
    <lineage>
        <taxon>Bacteria</taxon>
        <taxon>Bacillati</taxon>
        <taxon>Bacillota</taxon>
        <taxon>Clostridia</taxon>
        <taxon>Lachnospirales</taxon>
        <taxon>Vallitaleaceae</taxon>
        <taxon>Vallitalea</taxon>
    </lineage>
</organism>
<dbReference type="PRINTS" id="PR00368">
    <property type="entry name" value="FADPNR"/>
</dbReference>
<evidence type="ECO:0000256" key="2">
    <source>
        <dbReference type="ARBA" id="ARBA00023004"/>
    </source>
</evidence>